<reference evidence="3 4" key="1">
    <citation type="submission" date="2018-06" db="EMBL/GenBank/DDBJ databases">
        <title>Genomic insight into two independent archaeal endosymbiosis events.</title>
        <authorList>
            <person name="Lind A.E."/>
            <person name="Lewis W.H."/>
            <person name="Spang A."/>
            <person name="Guy L."/>
            <person name="Embley M.T."/>
            <person name="Ettema T.J.G."/>
        </authorList>
    </citation>
    <scope>NUCLEOTIDE SEQUENCE [LARGE SCALE GENOMIC DNA]</scope>
    <source>
        <strain evidence="3">NOE</strain>
    </source>
</reference>
<keyword evidence="2" id="KW-1133">Transmembrane helix</keyword>
<keyword evidence="4" id="KW-1185">Reference proteome</keyword>
<feature type="compositionally biased region" description="Low complexity" evidence="1">
    <location>
        <begin position="71"/>
        <end position="107"/>
    </location>
</feature>
<organism evidence="3 4">
    <name type="scientific">Candidatus Methanobinarius endosymbioticus</name>
    <dbReference type="NCBI Taxonomy" id="2006182"/>
    <lineage>
        <taxon>Archaea</taxon>
        <taxon>Methanobacteriati</taxon>
        <taxon>Methanobacteriota</taxon>
        <taxon>Methanomada group</taxon>
        <taxon>Methanobacteria</taxon>
        <taxon>Methanobacteriales</taxon>
        <taxon>Methanobacteriaceae</taxon>
        <taxon>Candidatus Methanobinarius</taxon>
    </lineage>
</organism>
<name>A0A366MDM0_9EURY</name>
<feature type="region of interest" description="Disordered" evidence="1">
    <location>
        <begin position="71"/>
        <end position="124"/>
    </location>
</feature>
<proteinExistence type="predicted"/>
<feature type="transmembrane region" description="Helical" evidence="2">
    <location>
        <begin position="31"/>
        <end position="51"/>
    </location>
</feature>
<evidence type="ECO:0000313" key="4">
    <source>
        <dbReference type="Proteomes" id="UP000253099"/>
    </source>
</evidence>
<evidence type="ECO:0000256" key="1">
    <source>
        <dbReference type="SAM" id="MobiDB-lite"/>
    </source>
</evidence>
<dbReference type="AlphaFoldDB" id="A0A366MDM0"/>
<feature type="compositionally biased region" description="Basic and acidic residues" evidence="1">
    <location>
        <begin position="144"/>
        <end position="155"/>
    </location>
</feature>
<evidence type="ECO:0000313" key="3">
    <source>
        <dbReference type="EMBL" id="RBQ23572.1"/>
    </source>
</evidence>
<gene>
    <name evidence="3" type="ORF">ALNOE001_08560</name>
</gene>
<dbReference type="EMBL" id="NIZT01000023">
    <property type="protein sequence ID" value="RBQ23572.1"/>
    <property type="molecule type" value="Genomic_DNA"/>
</dbReference>
<keyword evidence="2" id="KW-0472">Membrane</keyword>
<accession>A0A366MDM0</accession>
<feature type="region of interest" description="Disordered" evidence="1">
    <location>
        <begin position="144"/>
        <end position="176"/>
    </location>
</feature>
<feature type="transmembrane region" description="Helical" evidence="2">
    <location>
        <begin position="6"/>
        <end position="24"/>
    </location>
</feature>
<evidence type="ECO:0000256" key="2">
    <source>
        <dbReference type="SAM" id="Phobius"/>
    </source>
</evidence>
<protein>
    <submittedName>
        <fullName evidence="3">Uncharacterized protein</fullName>
    </submittedName>
</protein>
<sequence>MASIAFGGVLLLTSGVIIIFVSMARHLIEIFIILGVILAIIGFYLLIISFLNRHGKTTKLQEFKKNLKNSKINNSNELNKNNVLRNNNLSNNHENNTNNDFSNTNTKADGETHNKKPNSAASLGNSLANNKLALIDTKKITEKVKDASKNRDPKFVLKPKKPKSNTNTNPFKFTPNYERPVKVTRRPKKRIKPGPDRNAVNINNIEGGKSETIAKALASDDFISPIHTEFKSNQNLSNESKLNQISNSGESIESKIKSIASKGNDSNSMNDDNNDSIIKKANENIDNINDFKFNEVKLDDYQVSGNEKKLDDNKDLSKFLRSYVVCSKGTMTSKEAFGELAKNAKNEILLEMSSIKDMDNKFFSKISSLNVRIIIEEFDIKDMSYVLLITSLLEQGMKIRTLPLINTINLIADDFHALIISETYSTGELDIGAVYNDQKSISNIKSMFEKSWNLANDLDINNLTGL</sequence>
<comment type="caution">
    <text evidence="3">The sequence shown here is derived from an EMBL/GenBank/DDBJ whole genome shotgun (WGS) entry which is preliminary data.</text>
</comment>
<keyword evidence="2" id="KW-0812">Transmembrane</keyword>
<feature type="compositionally biased region" description="Low complexity" evidence="1">
    <location>
        <begin position="164"/>
        <end position="176"/>
    </location>
</feature>
<dbReference type="Proteomes" id="UP000253099">
    <property type="component" value="Unassembled WGS sequence"/>
</dbReference>